<dbReference type="EMBL" id="GL883102">
    <property type="protein sequence ID" value="EGG07992.1"/>
    <property type="molecule type" value="Genomic_DNA"/>
</dbReference>
<evidence type="ECO:0000313" key="2">
    <source>
        <dbReference type="EMBL" id="EGG07992.1"/>
    </source>
</evidence>
<keyword evidence="3" id="KW-1185">Reference proteome</keyword>
<proteinExistence type="predicted"/>
<accession>F4RIB8</accession>
<protein>
    <submittedName>
        <fullName evidence="2">Uncharacterized protein</fullName>
    </submittedName>
</protein>
<organism evidence="3">
    <name type="scientific">Melampsora larici-populina (strain 98AG31 / pathotype 3-4-7)</name>
    <name type="common">Poplar leaf rust fungus</name>
    <dbReference type="NCBI Taxonomy" id="747676"/>
    <lineage>
        <taxon>Eukaryota</taxon>
        <taxon>Fungi</taxon>
        <taxon>Dikarya</taxon>
        <taxon>Basidiomycota</taxon>
        <taxon>Pucciniomycotina</taxon>
        <taxon>Pucciniomycetes</taxon>
        <taxon>Pucciniales</taxon>
        <taxon>Melampsoraceae</taxon>
        <taxon>Melampsora</taxon>
    </lineage>
</organism>
<reference evidence="3" key="1">
    <citation type="journal article" date="2011" name="Proc. Natl. Acad. Sci. U.S.A.">
        <title>Obligate biotrophy features unraveled by the genomic analysis of rust fungi.</title>
        <authorList>
            <person name="Duplessis S."/>
            <person name="Cuomo C.A."/>
            <person name="Lin Y.-C."/>
            <person name="Aerts A."/>
            <person name="Tisserant E."/>
            <person name="Veneault-Fourrey C."/>
            <person name="Joly D.L."/>
            <person name="Hacquard S."/>
            <person name="Amselem J."/>
            <person name="Cantarel B.L."/>
            <person name="Chiu R."/>
            <person name="Coutinho P.M."/>
            <person name="Feau N."/>
            <person name="Field M."/>
            <person name="Frey P."/>
            <person name="Gelhaye E."/>
            <person name="Goldberg J."/>
            <person name="Grabherr M.G."/>
            <person name="Kodira C.D."/>
            <person name="Kohler A."/>
            <person name="Kuees U."/>
            <person name="Lindquist E.A."/>
            <person name="Lucas S.M."/>
            <person name="Mago R."/>
            <person name="Mauceli E."/>
            <person name="Morin E."/>
            <person name="Murat C."/>
            <person name="Pangilinan J.L."/>
            <person name="Park R."/>
            <person name="Pearson M."/>
            <person name="Quesneville H."/>
            <person name="Rouhier N."/>
            <person name="Sakthikumar S."/>
            <person name="Salamov A.A."/>
            <person name="Schmutz J."/>
            <person name="Selles B."/>
            <person name="Shapiro H."/>
            <person name="Tanguay P."/>
            <person name="Tuskan G.A."/>
            <person name="Henrissat B."/>
            <person name="Van de Peer Y."/>
            <person name="Rouze P."/>
            <person name="Ellis J.G."/>
            <person name="Dodds P.N."/>
            <person name="Schein J.E."/>
            <person name="Zhong S."/>
            <person name="Hamelin R.C."/>
            <person name="Grigoriev I.V."/>
            <person name="Szabo L.J."/>
            <person name="Martin F."/>
        </authorList>
    </citation>
    <scope>NUCLEOTIDE SEQUENCE [LARGE SCALE GENOMIC DNA]</scope>
    <source>
        <strain evidence="3">98AG31 / pathotype 3-4-7</strain>
    </source>
</reference>
<dbReference type="GeneID" id="18933790"/>
<keyword evidence="1" id="KW-0472">Membrane</keyword>
<dbReference type="Proteomes" id="UP000001072">
    <property type="component" value="Unassembled WGS sequence"/>
</dbReference>
<evidence type="ECO:0000313" key="3">
    <source>
        <dbReference type="Proteomes" id="UP000001072"/>
    </source>
</evidence>
<dbReference type="InParanoid" id="F4RIB8"/>
<gene>
    <name evidence="2" type="ORF">MELLADRAFT_85314</name>
</gene>
<feature type="transmembrane region" description="Helical" evidence="1">
    <location>
        <begin position="56"/>
        <end position="76"/>
    </location>
</feature>
<dbReference type="AlphaFoldDB" id="F4RIB8"/>
<dbReference type="HOGENOM" id="CLU_2622516_0_0_1"/>
<sequence>MTNKYRPSHDIPNHQLFLFSNTSLYNNALLSIFYYKGMSLISNIHLFRTFRFLITWYFSHSFFILHFAPHILRIFYLF</sequence>
<keyword evidence="1" id="KW-1133">Transmembrane helix</keyword>
<feature type="transmembrane region" description="Helical" evidence="1">
    <location>
        <begin position="16"/>
        <end position="35"/>
    </location>
</feature>
<name>F4RIB8_MELLP</name>
<dbReference type="RefSeq" id="XP_007408757.1">
    <property type="nucleotide sequence ID" value="XM_007408695.1"/>
</dbReference>
<evidence type="ECO:0000256" key="1">
    <source>
        <dbReference type="SAM" id="Phobius"/>
    </source>
</evidence>
<dbReference type="VEuPathDB" id="FungiDB:MELLADRAFT_85314"/>
<dbReference type="KEGG" id="mlr:MELLADRAFT_85314"/>
<keyword evidence="1" id="KW-0812">Transmembrane</keyword>